<dbReference type="InterPro" id="IPR030931">
    <property type="entry name" value="Group_II_RT_mat"/>
</dbReference>
<dbReference type="Gene3D" id="1.10.30.50">
    <property type="match status" value="1"/>
</dbReference>
<keyword evidence="2" id="KW-0695">RNA-directed DNA polymerase</keyword>
<dbReference type="PANTHER" id="PTHR34047:SF10">
    <property type="entry name" value="GROUP II INTRON-ASSOCIATED OPEN READING FRAME"/>
    <property type="match status" value="1"/>
</dbReference>
<dbReference type="NCBIfam" id="TIGR04416">
    <property type="entry name" value="group_II_RT_mat"/>
    <property type="match status" value="1"/>
</dbReference>
<dbReference type="CDD" id="cd00085">
    <property type="entry name" value="HNHc"/>
    <property type="match status" value="1"/>
</dbReference>
<evidence type="ECO:0000313" key="2">
    <source>
        <dbReference type="EMBL" id="EHQ89161.1"/>
    </source>
</evidence>
<dbReference type="Pfam" id="PF00078">
    <property type="entry name" value="RVT_1"/>
    <property type="match status" value="1"/>
</dbReference>
<dbReference type="CDD" id="cd01651">
    <property type="entry name" value="RT_G2_intron"/>
    <property type="match status" value="1"/>
</dbReference>
<protein>
    <submittedName>
        <fullName evidence="2">Retron-type reverse transcriptase</fullName>
    </submittedName>
</protein>
<dbReference type="GO" id="GO:0003964">
    <property type="term" value="F:RNA-directed DNA polymerase activity"/>
    <property type="evidence" value="ECO:0007669"/>
    <property type="project" value="UniProtKB-KW"/>
</dbReference>
<accession>H5XU65</accession>
<dbReference type="eggNOG" id="COG3344">
    <property type="taxonomic scope" value="Bacteria"/>
</dbReference>
<dbReference type="OrthoDB" id="9793236at2"/>
<dbReference type="eggNOG" id="COG1403">
    <property type="taxonomic scope" value="Bacteria"/>
</dbReference>
<dbReference type="InterPro" id="IPR003615">
    <property type="entry name" value="HNH_nuc"/>
</dbReference>
<keyword evidence="2" id="KW-0548">Nucleotidyltransferase</keyword>
<dbReference type="AlphaFoldDB" id="H5XU65"/>
<dbReference type="Pfam" id="PF13655">
    <property type="entry name" value="RVT_N"/>
    <property type="match status" value="1"/>
</dbReference>
<proteinExistence type="predicted"/>
<dbReference type="PROSITE" id="PS50878">
    <property type="entry name" value="RT_POL"/>
    <property type="match status" value="1"/>
</dbReference>
<dbReference type="EMBL" id="CM001441">
    <property type="protein sequence ID" value="EHQ89161.1"/>
    <property type="molecule type" value="Genomic_DNA"/>
</dbReference>
<dbReference type="PANTHER" id="PTHR34047">
    <property type="entry name" value="NUCLEAR INTRON MATURASE 1, MITOCHONDRIAL-RELATED"/>
    <property type="match status" value="1"/>
</dbReference>
<dbReference type="STRING" id="768710.DesyoDRAFT_2066"/>
<dbReference type="Proteomes" id="UP000005104">
    <property type="component" value="Chromosome"/>
</dbReference>
<dbReference type="SMART" id="SM00507">
    <property type="entry name" value="HNHc"/>
    <property type="match status" value="1"/>
</dbReference>
<dbReference type="InterPro" id="IPR000477">
    <property type="entry name" value="RT_dom"/>
</dbReference>
<organism evidence="2 3">
    <name type="scientific">Desulfosporosinus youngiae DSM 17734</name>
    <dbReference type="NCBI Taxonomy" id="768710"/>
    <lineage>
        <taxon>Bacteria</taxon>
        <taxon>Bacillati</taxon>
        <taxon>Bacillota</taxon>
        <taxon>Clostridia</taxon>
        <taxon>Eubacteriales</taxon>
        <taxon>Desulfitobacteriaceae</taxon>
        <taxon>Desulfosporosinus</taxon>
    </lineage>
</organism>
<dbReference type="InterPro" id="IPR043502">
    <property type="entry name" value="DNA/RNA_pol_sf"/>
</dbReference>
<dbReference type="RefSeq" id="WP_007782531.1">
    <property type="nucleotide sequence ID" value="NZ_CM001441.1"/>
</dbReference>
<keyword evidence="3" id="KW-1185">Reference proteome</keyword>
<dbReference type="HOGENOM" id="CLU_013584_15_4_9"/>
<dbReference type="InterPro" id="IPR013597">
    <property type="entry name" value="Mat_intron_G2"/>
</dbReference>
<gene>
    <name evidence="2" type="ORF">DesyoDRAFT_2066</name>
</gene>
<evidence type="ECO:0000259" key="1">
    <source>
        <dbReference type="PROSITE" id="PS50878"/>
    </source>
</evidence>
<dbReference type="InterPro" id="IPR051083">
    <property type="entry name" value="GrpII_Intron_Splice-Mob/Def"/>
</dbReference>
<feature type="domain" description="Reverse transcriptase" evidence="1">
    <location>
        <begin position="99"/>
        <end position="339"/>
    </location>
</feature>
<keyword evidence="2" id="KW-0808">Transferase</keyword>
<dbReference type="Pfam" id="PF08388">
    <property type="entry name" value="GIIM"/>
    <property type="match status" value="1"/>
</dbReference>
<dbReference type="SUPFAM" id="SSF56672">
    <property type="entry name" value="DNA/RNA polymerases"/>
    <property type="match status" value="1"/>
</dbReference>
<name>H5XU65_9FIRM</name>
<dbReference type="InterPro" id="IPR025960">
    <property type="entry name" value="RVT_N"/>
</dbReference>
<evidence type="ECO:0000313" key="3">
    <source>
        <dbReference type="Proteomes" id="UP000005104"/>
    </source>
</evidence>
<sequence>MRNTSNYRKSTLPPDTRWKQIDWIHLNGYVEKLQQRIYRAECLGDQRKVRNLQRLLVRSKAMLLVSIKRVTQTNKGKKTAGVDGETALSNKDRIKLFYDLSKLDIEKHNPKPSRRTYIKKKNGKLRPLSIPTLRDRIYQTIIKGALEPQWEARFEPISYGFRPKRGCHDAIARIFLSCCRGNKRWIFEGDFKGCFDNLKHDYIMEQIKEFPFTKLIEKWLKAGYVDNGVFNETELGSGQGNIVSPLLANIALMGMEELLGIKYKPVKSKGRNVSYANESKYTLVFYADDFVVMCNTQKDAEDVYGLLKPYLETRGLELSKEKTRVVPIEEGFNFLSFNVRLYPTCQGEKLLIKPSKESIKKSKETISKEVQKLKGNNVNAIIDKLNPIIRGIGNYWSPSVAKQTYSYMDHHVWGCTFIFLKYLHPRKSKPWIIDRYYKPDITGQSKNRWILTDPKEHKQLTKMSWIPIVRHSLIKFRATPYDACLKEYFENRDEKEFDRNCIKSKQKLAKIQKYKCPICRMSITDFSEKLVVKEKVPVIHGGTRKYSNLQLVHGYCNGHYRKMFPLKGEPPKEQQKQEGCKTIRQLRLAEIS</sequence>
<reference evidence="2 3" key="1">
    <citation type="submission" date="2011-11" db="EMBL/GenBank/DDBJ databases">
        <title>The Noncontiguous Finished genome of Desulfosporosinus youngiae DSM 17734.</title>
        <authorList>
            <consortium name="US DOE Joint Genome Institute (JGI-PGF)"/>
            <person name="Lucas S."/>
            <person name="Han J."/>
            <person name="Lapidus A."/>
            <person name="Cheng J.-F."/>
            <person name="Goodwin L."/>
            <person name="Pitluck S."/>
            <person name="Peters L."/>
            <person name="Ovchinnikova G."/>
            <person name="Lu M."/>
            <person name="Land M.L."/>
            <person name="Hauser L."/>
            <person name="Pester M."/>
            <person name="Spring S."/>
            <person name="Ollivier B."/>
            <person name="Rattei T."/>
            <person name="Klenk H.-P."/>
            <person name="Wagner M."/>
            <person name="Loy A."/>
            <person name="Woyke T.J."/>
        </authorList>
    </citation>
    <scope>NUCLEOTIDE SEQUENCE [LARGE SCALE GENOMIC DNA]</scope>
    <source>
        <strain evidence="2 3">DSM 17734</strain>
    </source>
</reference>